<feature type="domain" description="Sulphur oxidation protein SoxZ" evidence="1">
    <location>
        <begin position="12"/>
        <end position="104"/>
    </location>
</feature>
<evidence type="ECO:0000313" key="2">
    <source>
        <dbReference type="EMBL" id="PJI76703.1"/>
    </source>
</evidence>
<sequence>MSKTSRTVITMPSQAKKNAIIEIRAIAQHDMETGFRYTEEGKLIPRDIIRLFTCQYNGEEVFRADFYQGIGANPLIIFTTVAVASGKLEFKWVGDNGYEATNQAQITVL</sequence>
<reference evidence="2 3" key="1">
    <citation type="submission" date="2017-11" db="EMBL/GenBank/DDBJ databases">
        <title>Genomic Encyclopedia of Type Strains, Phase III (KMG-III): the genomes of soil and plant-associated and newly described type strains.</title>
        <authorList>
            <person name="Whitman W."/>
        </authorList>
    </citation>
    <scope>NUCLEOTIDE SEQUENCE [LARGE SCALE GENOMIC DNA]</scope>
    <source>
        <strain evidence="2 3">UB-Domo-W1</strain>
    </source>
</reference>
<dbReference type="InterPro" id="IPR013783">
    <property type="entry name" value="Ig-like_fold"/>
</dbReference>
<keyword evidence="3" id="KW-1185">Reference proteome</keyword>
<proteinExistence type="predicted"/>
<dbReference type="AlphaFoldDB" id="A0A2M8VIM8"/>
<dbReference type="SUPFAM" id="SSF81296">
    <property type="entry name" value="E set domains"/>
    <property type="match status" value="1"/>
</dbReference>
<organism evidence="2 3">
    <name type="scientific">Polynucleobacter brandtiae</name>
    <dbReference type="NCBI Taxonomy" id="1938816"/>
    <lineage>
        <taxon>Bacteria</taxon>
        <taxon>Pseudomonadati</taxon>
        <taxon>Pseudomonadota</taxon>
        <taxon>Betaproteobacteria</taxon>
        <taxon>Burkholderiales</taxon>
        <taxon>Burkholderiaceae</taxon>
        <taxon>Polynucleobacter</taxon>
    </lineage>
</organism>
<accession>A0A2M8VIM8</accession>
<dbReference type="InterPro" id="IPR014880">
    <property type="entry name" value="SoxZ_dom"/>
</dbReference>
<dbReference type="EMBL" id="PGTX01000006">
    <property type="protein sequence ID" value="PJI76703.1"/>
    <property type="molecule type" value="Genomic_DNA"/>
</dbReference>
<gene>
    <name evidence="2" type="ORF">B0G85_1910</name>
</gene>
<dbReference type="InterPro" id="IPR014756">
    <property type="entry name" value="Ig_E-set"/>
</dbReference>
<evidence type="ECO:0000313" key="3">
    <source>
        <dbReference type="Proteomes" id="UP000229366"/>
    </source>
</evidence>
<comment type="caution">
    <text evidence="2">The sequence shown here is derived from an EMBL/GenBank/DDBJ whole genome shotgun (WGS) entry which is preliminary data.</text>
</comment>
<dbReference type="Pfam" id="PF08770">
    <property type="entry name" value="SoxZ"/>
    <property type="match status" value="1"/>
</dbReference>
<dbReference type="Gene3D" id="2.60.40.10">
    <property type="entry name" value="Immunoglobulins"/>
    <property type="match status" value="1"/>
</dbReference>
<protein>
    <submittedName>
        <fullName evidence="2">Sulfur-oxidizing protein SoxZ</fullName>
    </submittedName>
</protein>
<name>A0A2M8VIM8_9BURK</name>
<dbReference type="RefSeq" id="WP_100380211.1">
    <property type="nucleotide sequence ID" value="NZ_CBCSBW010000007.1"/>
</dbReference>
<evidence type="ECO:0000259" key="1">
    <source>
        <dbReference type="Pfam" id="PF08770"/>
    </source>
</evidence>
<dbReference type="Proteomes" id="UP000229366">
    <property type="component" value="Unassembled WGS sequence"/>
</dbReference>
<dbReference type="OrthoDB" id="9795530at2"/>